<reference evidence="5 6" key="1">
    <citation type="submission" date="2018-09" db="EMBL/GenBank/DDBJ databases">
        <title>Comparative genomics of Leucobacter spp.</title>
        <authorList>
            <person name="Reis A.C."/>
            <person name="Kolvenbach B.A."/>
            <person name="Corvini P.F.X."/>
            <person name="Nunes O.C."/>
        </authorList>
    </citation>
    <scope>NUCLEOTIDE SEQUENCE [LARGE SCALE GENOMIC DNA]</scope>
    <source>
        <strain evidence="5 6">TAN 31504</strain>
    </source>
</reference>
<organism evidence="5 6">
    <name type="scientific">Leucobacter chromiireducens subsp. solipictus</name>
    <dbReference type="NCBI Taxonomy" id="398235"/>
    <lineage>
        <taxon>Bacteria</taxon>
        <taxon>Bacillati</taxon>
        <taxon>Actinomycetota</taxon>
        <taxon>Actinomycetes</taxon>
        <taxon>Micrococcales</taxon>
        <taxon>Microbacteriaceae</taxon>
        <taxon>Leucobacter</taxon>
    </lineage>
</organism>
<dbReference type="Pfam" id="PF12833">
    <property type="entry name" value="HTH_18"/>
    <property type="match status" value="1"/>
</dbReference>
<dbReference type="SUPFAM" id="SSF46689">
    <property type="entry name" value="Homeodomain-like"/>
    <property type="match status" value="1"/>
</dbReference>
<sequence length="281" mass="31678">MRRPIRPGFYSRAKFILVRGGSGVFCSEFGKKRVVRGDAILMASNTLCGSTPDGSTTYTTVYLDPEYLIDQVRWRHAHLLHDKLEATRLLEDLYPISTIFFRLDQNRAKVIAAWLDELVVLSRGSVGRNFHRMQALWSSTANLISPFLPDFPSEVEPFDLESIFSPNRWAFPMRAEARLAAELLRSEPGKSWTLACLSAAVHLSSSQLRVVFTEAHGKTPAAYLAVIRAERLAELLRTSDLTIDSAMLTVGWRSSSHGTALFRRIAGMTPGEYRRRHRRPG</sequence>
<keyword evidence="1" id="KW-0805">Transcription regulation</keyword>
<dbReference type="EMBL" id="QYAC01000003">
    <property type="protein sequence ID" value="MBL3678883.1"/>
    <property type="molecule type" value="Genomic_DNA"/>
</dbReference>
<keyword evidence="3" id="KW-0804">Transcription</keyword>
<dbReference type="Gene3D" id="1.10.10.60">
    <property type="entry name" value="Homeodomain-like"/>
    <property type="match status" value="2"/>
</dbReference>
<evidence type="ECO:0000259" key="4">
    <source>
        <dbReference type="PROSITE" id="PS01124"/>
    </source>
</evidence>
<protein>
    <submittedName>
        <fullName evidence="5">AraC family transcriptional regulator</fullName>
    </submittedName>
</protein>
<dbReference type="InterPro" id="IPR009057">
    <property type="entry name" value="Homeodomain-like_sf"/>
</dbReference>
<evidence type="ECO:0000313" key="6">
    <source>
        <dbReference type="Proteomes" id="UP001645859"/>
    </source>
</evidence>
<keyword evidence="2" id="KW-0238">DNA-binding</keyword>
<feature type="domain" description="HTH araC/xylS-type" evidence="4">
    <location>
        <begin position="178"/>
        <end position="276"/>
    </location>
</feature>
<keyword evidence="6" id="KW-1185">Reference proteome</keyword>
<evidence type="ECO:0000256" key="3">
    <source>
        <dbReference type="ARBA" id="ARBA00023163"/>
    </source>
</evidence>
<evidence type="ECO:0000313" key="5">
    <source>
        <dbReference type="EMBL" id="MBL3678883.1"/>
    </source>
</evidence>
<gene>
    <name evidence="5" type="ORF">D3230_06185</name>
</gene>
<dbReference type="PROSITE" id="PS01124">
    <property type="entry name" value="HTH_ARAC_FAMILY_2"/>
    <property type="match status" value="1"/>
</dbReference>
<proteinExistence type="predicted"/>
<name>A0ABS1SEA9_9MICO</name>
<accession>A0ABS1SEA9</accession>
<dbReference type="PANTHER" id="PTHR46796">
    <property type="entry name" value="HTH-TYPE TRANSCRIPTIONAL ACTIVATOR RHAS-RELATED"/>
    <property type="match status" value="1"/>
</dbReference>
<comment type="caution">
    <text evidence="5">The sequence shown here is derived from an EMBL/GenBank/DDBJ whole genome shotgun (WGS) entry which is preliminary data.</text>
</comment>
<evidence type="ECO:0000256" key="1">
    <source>
        <dbReference type="ARBA" id="ARBA00023015"/>
    </source>
</evidence>
<dbReference type="Proteomes" id="UP001645859">
    <property type="component" value="Unassembled WGS sequence"/>
</dbReference>
<dbReference type="InterPro" id="IPR018060">
    <property type="entry name" value="HTH_AraC"/>
</dbReference>
<dbReference type="InterPro" id="IPR050204">
    <property type="entry name" value="AraC_XylS_family_regulators"/>
</dbReference>
<dbReference type="SMART" id="SM00342">
    <property type="entry name" value="HTH_ARAC"/>
    <property type="match status" value="1"/>
</dbReference>
<evidence type="ECO:0000256" key="2">
    <source>
        <dbReference type="ARBA" id="ARBA00023125"/>
    </source>
</evidence>